<evidence type="ECO:0000256" key="11">
    <source>
        <dbReference type="ARBA" id="ARBA00071938"/>
    </source>
</evidence>
<evidence type="ECO:0000259" key="12">
    <source>
        <dbReference type="SMART" id="SM01329"/>
    </source>
</evidence>
<evidence type="ECO:0000256" key="7">
    <source>
        <dbReference type="ARBA" id="ARBA00022946"/>
    </source>
</evidence>
<dbReference type="AlphaFoldDB" id="A0A1R1XHH7"/>
<keyword evidence="8" id="KW-0496">Mitochondrion</keyword>
<dbReference type="Pfam" id="PF00180">
    <property type="entry name" value="Iso_dh"/>
    <property type="match status" value="1"/>
</dbReference>
<dbReference type="InterPro" id="IPR024084">
    <property type="entry name" value="IsoPropMal-DH-like_dom"/>
</dbReference>
<evidence type="ECO:0000256" key="1">
    <source>
        <dbReference type="ARBA" id="ARBA00000837"/>
    </source>
</evidence>
<evidence type="ECO:0000256" key="3">
    <source>
        <dbReference type="ARBA" id="ARBA00007769"/>
    </source>
</evidence>
<evidence type="ECO:0000256" key="10">
    <source>
        <dbReference type="ARBA" id="ARBA00030683"/>
    </source>
</evidence>
<gene>
    <name evidence="13" type="ORF">AYI69_g8746</name>
</gene>
<accession>A0A1R1XHH7</accession>
<organism evidence="13 14">
    <name type="scientific">Smittium culicis</name>
    <dbReference type="NCBI Taxonomy" id="133412"/>
    <lineage>
        <taxon>Eukaryota</taxon>
        <taxon>Fungi</taxon>
        <taxon>Fungi incertae sedis</taxon>
        <taxon>Zoopagomycota</taxon>
        <taxon>Kickxellomycotina</taxon>
        <taxon>Harpellomycetes</taxon>
        <taxon>Harpellales</taxon>
        <taxon>Legeriomycetaceae</taxon>
        <taxon>Smittium</taxon>
    </lineage>
</organism>
<dbReference type="OrthoDB" id="10261637at2759"/>
<evidence type="ECO:0000256" key="5">
    <source>
        <dbReference type="ARBA" id="ARBA00013012"/>
    </source>
</evidence>
<dbReference type="PANTHER" id="PTHR11835:SF42">
    <property type="entry name" value="ISOCITRATE DEHYDROGENASE [NAD] SUBUNIT BETA, MITOCHONDRIAL"/>
    <property type="match status" value="1"/>
</dbReference>
<evidence type="ECO:0000256" key="6">
    <source>
        <dbReference type="ARBA" id="ARBA00022532"/>
    </source>
</evidence>
<dbReference type="EC" id="1.1.1.41" evidence="5"/>
<evidence type="ECO:0000256" key="2">
    <source>
        <dbReference type="ARBA" id="ARBA00004173"/>
    </source>
</evidence>
<keyword evidence="7" id="KW-0809">Transit peptide</keyword>
<name>A0A1R1XHH7_9FUNG</name>
<comment type="catalytic activity">
    <reaction evidence="1">
        <text>D-threo-isocitrate + NAD(+) = 2-oxoglutarate + CO2 + NADH</text>
        <dbReference type="Rhea" id="RHEA:23632"/>
        <dbReference type="ChEBI" id="CHEBI:15562"/>
        <dbReference type="ChEBI" id="CHEBI:16526"/>
        <dbReference type="ChEBI" id="CHEBI:16810"/>
        <dbReference type="ChEBI" id="CHEBI:57540"/>
        <dbReference type="ChEBI" id="CHEBI:57945"/>
        <dbReference type="EC" id="1.1.1.41"/>
    </reaction>
</comment>
<evidence type="ECO:0000256" key="8">
    <source>
        <dbReference type="ARBA" id="ARBA00023128"/>
    </source>
</evidence>
<dbReference type="SUPFAM" id="SSF53659">
    <property type="entry name" value="Isocitrate/Isopropylmalate dehydrogenase-like"/>
    <property type="match status" value="1"/>
</dbReference>
<evidence type="ECO:0000313" key="14">
    <source>
        <dbReference type="Proteomes" id="UP000187429"/>
    </source>
</evidence>
<keyword evidence="14" id="KW-1185">Reference proteome</keyword>
<sequence length="368" mass="39870">MFSLVRSSRGSVGVRSLNTLATDLSGPKEYGGKFTVTLIPGDGIGKEVANSVKKVFKAANVPVEFEQFNVSGGANVMDPQLQAALLSIKRNKVGLKGILHTPVSIGHASFNVFMRKELDMYASVTVAKNLPGYDGTRHKNVDLVVIRENTEGEYSGLEHMSAIGVVESLKIITREKTQRIARYAFDYALKNNRKQVTCVHKANIMKLSDGLFLKTCREVALEYANSGIGFNDMIVDNTAMQLVGRPQQFDVMVMPNLYGTIVSNVAAGLINGVGTIPGASFGRNFAIFEPGARHVGLDIEGKDVANPTAMLLSSVMMLNHLGLKSFATTIENAVHNTISEGTHLTEDLGGRCKTSEFTEQIIANMLKN</sequence>
<dbReference type="InterPro" id="IPR004434">
    <property type="entry name" value="Isocitrate_DH_NAD"/>
</dbReference>
<comment type="subunit">
    <text evidence="4">Octamer of two non-identical subunits IDH1 and IDH2.</text>
</comment>
<dbReference type="NCBIfam" id="TIGR00175">
    <property type="entry name" value="mito_nad_idh"/>
    <property type="match status" value="1"/>
</dbReference>
<feature type="domain" description="Isopropylmalate dehydrogenase-like" evidence="12">
    <location>
        <begin position="35"/>
        <end position="361"/>
    </location>
</feature>
<evidence type="ECO:0000256" key="9">
    <source>
        <dbReference type="ARBA" id="ARBA00030631"/>
    </source>
</evidence>
<dbReference type="GO" id="GO:0005739">
    <property type="term" value="C:mitochondrion"/>
    <property type="evidence" value="ECO:0007669"/>
    <property type="project" value="UniProtKB-SubCell"/>
</dbReference>
<dbReference type="GO" id="GO:0004449">
    <property type="term" value="F:isocitrate dehydrogenase (NAD+) activity"/>
    <property type="evidence" value="ECO:0007669"/>
    <property type="project" value="UniProtKB-EC"/>
</dbReference>
<comment type="subcellular location">
    <subcellularLocation>
        <location evidence="2">Mitochondrion</location>
    </subcellularLocation>
</comment>
<dbReference type="Proteomes" id="UP000187429">
    <property type="component" value="Unassembled WGS sequence"/>
</dbReference>
<protein>
    <recommendedName>
        <fullName evidence="11">Isocitrate dehydrogenase [NAD] subunit 1, mitochondrial</fullName>
        <ecNumber evidence="5">1.1.1.41</ecNumber>
    </recommendedName>
    <alternativeName>
        <fullName evidence="10">Isocitric dehydrogenase</fullName>
    </alternativeName>
    <alternativeName>
        <fullName evidence="9">NAD(+)-specific ICDH</fullName>
    </alternativeName>
</protein>
<dbReference type="PANTHER" id="PTHR11835">
    <property type="entry name" value="DECARBOXYLATING DEHYDROGENASES-ISOCITRATE, ISOPROPYLMALATE, TARTRATE"/>
    <property type="match status" value="1"/>
</dbReference>
<dbReference type="GO" id="GO:0006102">
    <property type="term" value="P:isocitrate metabolic process"/>
    <property type="evidence" value="ECO:0007669"/>
    <property type="project" value="TreeGrafter"/>
</dbReference>
<comment type="caution">
    <text evidence="13">The sequence shown here is derived from an EMBL/GenBank/DDBJ whole genome shotgun (WGS) entry which is preliminary data.</text>
</comment>
<dbReference type="FunFam" id="3.40.718.10:FF:000001">
    <property type="entry name" value="Isocitrate dehydrogenase [NAD] subunit, mitochondrial"/>
    <property type="match status" value="1"/>
</dbReference>
<proteinExistence type="inferred from homology"/>
<reference evidence="14" key="1">
    <citation type="submission" date="2017-01" db="EMBL/GenBank/DDBJ databases">
        <authorList>
            <person name="Wang Y."/>
            <person name="White M."/>
            <person name="Kvist S."/>
            <person name="Moncalvo J.-M."/>
        </authorList>
    </citation>
    <scope>NUCLEOTIDE SEQUENCE [LARGE SCALE GENOMIC DNA]</scope>
    <source>
        <strain evidence="14">ID-206-W2</strain>
    </source>
</reference>
<dbReference type="Gene3D" id="3.40.718.10">
    <property type="entry name" value="Isopropylmalate Dehydrogenase"/>
    <property type="match status" value="1"/>
</dbReference>
<dbReference type="GO" id="GO:0006099">
    <property type="term" value="P:tricarboxylic acid cycle"/>
    <property type="evidence" value="ECO:0007669"/>
    <property type="project" value="UniProtKB-KW"/>
</dbReference>
<comment type="similarity">
    <text evidence="3">Belongs to the isocitrate and isopropylmalate dehydrogenases family.</text>
</comment>
<evidence type="ECO:0000256" key="4">
    <source>
        <dbReference type="ARBA" id="ARBA00011567"/>
    </source>
</evidence>
<keyword evidence="6" id="KW-0816">Tricarboxylic acid cycle</keyword>
<dbReference type="EMBL" id="LSSM01004810">
    <property type="protein sequence ID" value="OMJ14056.1"/>
    <property type="molecule type" value="Genomic_DNA"/>
</dbReference>
<evidence type="ECO:0000313" key="13">
    <source>
        <dbReference type="EMBL" id="OMJ14056.1"/>
    </source>
</evidence>
<dbReference type="SMART" id="SM01329">
    <property type="entry name" value="Iso_dh"/>
    <property type="match status" value="1"/>
</dbReference>